<dbReference type="EMBL" id="BMAO01017469">
    <property type="protein sequence ID" value="GFR15911.1"/>
    <property type="molecule type" value="Genomic_DNA"/>
</dbReference>
<evidence type="ECO:0000313" key="2">
    <source>
        <dbReference type="Proteomes" id="UP000887116"/>
    </source>
</evidence>
<comment type="caution">
    <text evidence="1">The sequence shown here is derived from an EMBL/GenBank/DDBJ whole genome shotgun (WGS) entry which is preliminary data.</text>
</comment>
<dbReference type="AlphaFoldDB" id="A0A8X6LMA0"/>
<sequence length="265" mass="31589">MSYITAMRNVIKFQIESSEVYDYLKQTFKHSILFPLTRTLVLQKCLRYALSKVAEFTVLVHNYAPFRRWPTIFIEHDYFSEDDSDQSEEIYRSIDENDAADYYLVPEITNTGSYSFVPSCHPLNIMQFVENWLDNLQFKNIDCFNSMNKSIWRRLYANNFTYFCSSDIDIAAFLKEQIQRNRPISTFNEIIKRERGETFNQSRILESIASPYYYVLPHQNRRISEELHLCKLDFILLKIFDVFGIRDGILDFYCALIVDERFNFA</sequence>
<evidence type="ECO:0000313" key="1">
    <source>
        <dbReference type="EMBL" id="GFR15911.1"/>
    </source>
</evidence>
<gene>
    <name evidence="1" type="primary">NCL1_48983</name>
    <name evidence="1" type="ORF">TNCT_346371</name>
</gene>
<dbReference type="OrthoDB" id="10340346at2759"/>
<proteinExistence type="predicted"/>
<name>A0A8X6LMA0_TRICU</name>
<reference evidence="1" key="1">
    <citation type="submission" date="2020-07" db="EMBL/GenBank/DDBJ databases">
        <title>Multicomponent nature underlies the extraordinary mechanical properties of spider dragline silk.</title>
        <authorList>
            <person name="Kono N."/>
            <person name="Nakamura H."/>
            <person name="Mori M."/>
            <person name="Yoshida Y."/>
            <person name="Ohtoshi R."/>
            <person name="Malay A.D."/>
            <person name="Moran D.A.P."/>
            <person name="Tomita M."/>
            <person name="Numata K."/>
            <person name="Arakawa K."/>
        </authorList>
    </citation>
    <scope>NUCLEOTIDE SEQUENCE</scope>
</reference>
<keyword evidence="2" id="KW-1185">Reference proteome</keyword>
<dbReference type="Proteomes" id="UP000887116">
    <property type="component" value="Unassembled WGS sequence"/>
</dbReference>
<organism evidence="1 2">
    <name type="scientific">Trichonephila clavata</name>
    <name type="common">Joro spider</name>
    <name type="synonym">Nephila clavata</name>
    <dbReference type="NCBI Taxonomy" id="2740835"/>
    <lineage>
        <taxon>Eukaryota</taxon>
        <taxon>Metazoa</taxon>
        <taxon>Ecdysozoa</taxon>
        <taxon>Arthropoda</taxon>
        <taxon>Chelicerata</taxon>
        <taxon>Arachnida</taxon>
        <taxon>Araneae</taxon>
        <taxon>Araneomorphae</taxon>
        <taxon>Entelegynae</taxon>
        <taxon>Araneoidea</taxon>
        <taxon>Nephilidae</taxon>
        <taxon>Trichonephila</taxon>
    </lineage>
</organism>
<accession>A0A8X6LMA0</accession>
<protein>
    <submittedName>
        <fullName evidence="1">Uncharacterized protein</fullName>
    </submittedName>
</protein>